<dbReference type="Proteomes" id="UP000283374">
    <property type="component" value="Unassembled WGS sequence"/>
</dbReference>
<dbReference type="PANTHER" id="PTHR47623">
    <property type="entry name" value="OS09G0287300 PROTEIN"/>
    <property type="match status" value="1"/>
</dbReference>
<dbReference type="EMBL" id="QWKP01000074">
    <property type="protein sequence ID" value="RHA44429.1"/>
    <property type="molecule type" value="Genomic_DNA"/>
</dbReference>
<reference evidence="1 2" key="1">
    <citation type="submission" date="2018-08" db="EMBL/GenBank/DDBJ databases">
        <title>Cellulomonas rhizosphaerae sp. nov., a novel actinomycete isolated from soil.</title>
        <authorList>
            <person name="Tian Y."/>
        </authorList>
    </citation>
    <scope>NUCLEOTIDE SEQUENCE [LARGE SCALE GENOMIC DNA]</scope>
    <source>
        <strain evidence="1 2">NEAU-TCZ24</strain>
    </source>
</reference>
<evidence type="ECO:0000313" key="2">
    <source>
        <dbReference type="Proteomes" id="UP000283374"/>
    </source>
</evidence>
<dbReference type="Pfam" id="PF00300">
    <property type="entry name" value="His_Phos_1"/>
    <property type="match status" value="1"/>
</dbReference>
<name>A0A413RR17_9CELL</name>
<gene>
    <name evidence="1" type="ORF">D1825_01270</name>
</gene>
<evidence type="ECO:0000313" key="1">
    <source>
        <dbReference type="EMBL" id="RHA44429.1"/>
    </source>
</evidence>
<dbReference type="OrthoDB" id="9810154at2"/>
<sequence>MTAPLDRRLVLLRHAKAEHPEKVDDHERALALAGRRQAGRVGPAMAEAGIAPDHVLCSTSLRTRQTWDLVRAGLAVEPTVEFREEVYLAGAASLLALVQAVPDEVRTLLVVGHEPTMSHAAELLAGPGSQEAAYRRVQVGVPTASWSVLTSSAGWAQWAPGESVLVGLHTPG</sequence>
<dbReference type="Gene3D" id="3.40.50.1240">
    <property type="entry name" value="Phosphoglycerate mutase-like"/>
    <property type="match status" value="1"/>
</dbReference>
<dbReference type="PANTHER" id="PTHR47623:SF1">
    <property type="entry name" value="OS09G0287300 PROTEIN"/>
    <property type="match status" value="1"/>
</dbReference>
<keyword evidence="2" id="KW-1185">Reference proteome</keyword>
<dbReference type="SUPFAM" id="SSF53254">
    <property type="entry name" value="Phosphoglycerate mutase-like"/>
    <property type="match status" value="1"/>
</dbReference>
<dbReference type="InterPro" id="IPR029033">
    <property type="entry name" value="His_PPase_superfam"/>
</dbReference>
<dbReference type="InterPro" id="IPR013078">
    <property type="entry name" value="His_Pase_superF_clade-1"/>
</dbReference>
<comment type="caution">
    <text evidence="1">The sequence shown here is derived from an EMBL/GenBank/DDBJ whole genome shotgun (WGS) entry which is preliminary data.</text>
</comment>
<dbReference type="CDD" id="cd07067">
    <property type="entry name" value="HP_PGM_like"/>
    <property type="match status" value="1"/>
</dbReference>
<proteinExistence type="predicted"/>
<organism evidence="1 2">
    <name type="scientific">Cellulomonas rhizosphaerae</name>
    <dbReference type="NCBI Taxonomy" id="2293719"/>
    <lineage>
        <taxon>Bacteria</taxon>
        <taxon>Bacillati</taxon>
        <taxon>Actinomycetota</taxon>
        <taxon>Actinomycetes</taxon>
        <taxon>Micrococcales</taxon>
        <taxon>Cellulomonadaceae</taxon>
        <taxon>Cellulomonas</taxon>
    </lineage>
</organism>
<dbReference type="RefSeq" id="WP_118765703.1">
    <property type="nucleotide sequence ID" value="NZ_QWKP01000074.1"/>
</dbReference>
<accession>A0A413RR17</accession>
<protein>
    <submittedName>
        <fullName evidence="1">Histidine phosphatase family protein</fullName>
    </submittedName>
</protein>
<dbReference type="SMART" id="SM00855">
    <property type="entry name" value="PGAM"/>
    <property type="match status" value="1"/>
</dbReference>
<dbReference type="AlphaFoldDB" id="A0A413RR17"/>